<organism evidence="4 5">
    <name type="scientific">Candidula unifasciata</name>
    <dbReference type="NCBI Taxonomy" id="100452"/>
    <lineage>
        <taxon>Eukaryota</taxon>
        <taxon>Metazoa</taxon>
        <taxon>Spiralia</taxon>
        <taxon>Lophotrochozoa</taxon>
        <taxon>Mollusca</taxon>
        <taxon>Gastropoda</taxon>
        <taxon>Heterobranchia</taxon>
        <taxon>Euthyneura</taxon>
        <taxon>Panpulmonata</taxon>
        <taxon>Eupulmonata</taxon>
        <taxon>Stylommatophora</taxon>
        <taxon>Helicina</taxon>
        <taxon>Helicoidea</taxon>
        <taxon>Geomitridae</taxon>
        <taxon>Candidula</taxon>
    </lineage>
</organism>
<dbReference type="Pfam" id="PF13927">
    <property type="entry name" value="Ig_3"/>
    <property type="match status" value="1"/>
</dbReference>
<accession>A0A8S3Z4I6</accession>
<dbReference type="GO" id="GO:0007411">
    <property type="term" value="P:axon guidance"/>
    <property type="evidence" value="ECO:0007669"/>
    <property type="project" value="TreeGrafter"/>
</dbReference>
<dbReference type="EMBL" id="CAJHNH020001779">
    <property type="protein sequence ID" value="CAG5124434.1"/>
    <property type="molecule type" value="Genomic_DNA"/>
</dbReference>
<proteinExistence type="predicted"/>
<dbReference type="GO" id="GO:0070593">
    <property type="term" value="P:dendrite self-avoidance"/>
    <property type="evidence" value="ECO:0007669"/>
    <property type="project" value="TreeGrafter"/>
</dbReference>
<dbReference type="InterPro" id="IPR007110">
    <property type="entry name" value="Ig-like_dom"/>
</dbReference>
<dbReference type="OrthoDB" id="9998697at2759"/>
<keyword evidence="5" id="KW-1185">Reference proteome</keyword>
<dbReference type="SMART" id="SM00409">
    <property type="entry name" value="IG"/>
    <property type="match status" value="1"/>
</dbReference>
<feature type="non-terminal residue" evidence="4">
    <location>
        <position position="179"/>
    </location>
</feature>
<dbReference type="InterPro" id="IPR003598">
    <property type="entry name" value="Ig_sub2"/>
</dbReference>
<dbReference type="InterPro" id="IPR013783">
    <property type="entry name" value="Ig-like_fold"/>
</dbReference>
<dbReference type="InterPro" id="IPR003599">
    <property type="entry name" value="Ig_sub"/>
</dbReference>
<dbReference type="SUPFAM" id="SSF48726">
    <property type="entry name" value="Immunoglobulin"/>
    <property type="match status" value="1"/>
</dbReference>
<dbReference type="GO" id="GO:0007156">
    <property type="term" value="P:homophilic cell adhesion via plasma membrane adhesion molecules"/>
    <property type="evidence" value="ECO:0007669"/>
    <property type="project" value="TreeGrafter"/>
</dbReference>
<evidence type="ECO:0000313" key="4">
    <source>
        <dbReference type="EMBL" id="CAG5124434.1"/>
    </source>
</evidence>
<dbReference type="GO" id="GO:0005886">
    <property type="term" value="C:plasma membrane"/>
    <property type="evidence" value="ECO:0007669"/>
    <property type="project" value="TreeGrafter"/>
</dbReference>
<evidence type="ECO:0000256" key="2">
    <source>
        <dbReference type="SAM" id="SignalP"/>
    </source>
</evidence>
<reference evidence="4" key="1">
    <citation type="submission" date="2021-04" db="EMBL/GenBank/DDBJ databases">
        <authorList>
            <consortium name="Molecular Ecology Group"/>
        </authorList>
    </citation>
    <scope>NUCLEOTIDE SEQUENCE</scope>
</reference>
<comment type="caution">
    <text evidence="4">The sequence shown here is derived from an EMBL/GenBank/DDBJ whole genome shotgun (WGS) entry which is preliminary data.</text>
</comment>
<feature type="domain" description="Ig-like" evidence="3">
    <location>
        <begin position="38"/>
        <end position="127"/>
    </location>
</feature>
<dbReference type="SMART" id="SM00408">
    <property type="entry name" value="IGc2"/>
    <property type="match status" value="1"/>
</dbReference>
<sequence length="179" mass="19612">MMAIARAGWIRSTIQHVHVTKVFLLAWILSTVVSEELPEFIEQPQSQVLSQSAPVTLKCVATPEDAQIRWLFDGQPLDGRRHRDLEVLGSNLHFLHQAGSDDSNEGEYRCTVTTSQGTIISQPAHLSKPALSRFTPVDDVTIVVPEGGYATLTCDPPKSAPSAYVVFQNSNGQLVDTSE</sequence>
<evidence type="ECO:0000256" key="1">
    <source>
        <dbReference type="ARBA" id="ARBA00023319"/>
    </source>
</evidence>
<protein>
    <recommendedName>
        <fullName evidence="3">Ig-like domain-containing protein</fullName>
    </recommendedName>
</protein>
<dbReference type="PROSITE" id="PS50835">
    <property type="entry name" value="IG_LIKE"/>
    <property type="match status" value="1"/>
</dbReference>
<dbReference type="GO" id="GO:0098632">
    <property type="term" value="F:cell-cell adhesion mediator activity"/>
    <property type="evidence" value="ECO:0007669"/>
    <property type="project" value="TreeGrafter"/>
</dbReference>
<dbReference type="AlphaFoldDB" id="A0A8S3Z4I6"/>
<dbReference type="Gene3D" id="2.60.40.10">
    <property type="entry name" value="Immunoglobulins"/>
    <property type="match status" value="1"/>
</dbReference>
<keyword evidence="1" id="KW-0393">Immunoglobulin domain</keyword>
<name>A0A8S3Z4I6_9EUPU</name>
<evidence type="ECO:0000259" key="3">
    <source>
        <dbReference type="PROSITE" id="PS50835"/>
    </source>
</evidence>
<evidence type="ECO:0000313" key="5">
    <source>
        <dbReference type="Proteomes" id="UP000678393"/>
    </source>
</evidence>
<feature type="signal peptide" evidence="2">
    <location>
        <begin position="1"/>
        <end position="34"/>
    </location>
</feature>
<dbReference type="InterPro" id="IPR036179">
    <property type="entry name" value="Ig-like_dom_sf"/>
</dbReference>
<feature type="chain" id="PRO_5035950137" description="Ig-like domain-containing protein" evidence="2">
    <location>
        <begin position="35"/>
        <end position="179"/>
    </location>
</feature>
<dbReference type="GO" id="GO:0030424">
    <property type="term" value="C:axon"/>
    <property type="evidence" value="ECO:0007669"/>
    <property type="project" value="TreeGrafter"/>
</dbReference>
<gene>
    <name evidence="4" type="ORF">CUNI_LOCUS9992</name>
</gene>
<dbReference type="PANTHER" id="PTHR10075">
    <property type="entry name" value="BASIGIN RELATED"/>
    <property type="match status" value="1"/>
</dbReference>
<keyword evidence="2" id="KW-0732">Signal</keyword>
<dbReference type="PANTHER" id="PTHR10075:SF100">
    <property type="entry name" value="FASCICLIN-2"/>
    <property type="match status" value="1"/>
</dbReference>
<dbReference type="Proteomes" id="UP000678393">
    <property type="component" value="Unassembled WGS sequence"/>
</dbReference>